<name>A0AAU9D2G5_9FUSO</name>
<dbReference type="EMBL" id="AP027059">
    <property type="protein sequence ID" value="BDU50186.1"/>
    <property type="molecule type" value="Genomic_DNA"/>
</dbReference>
<dbReference type="AlphaFoldDB" id="A0AAU9D2G5"/>
<evidence type="ECO:0000313" key="1">
    <source>
        <dbReference type="EMBL" id="BDU50186.1"/>
    </source>
</evidence>
<accession>A0AAU9D2G5</accession>
<evidence type="ECO:0000313" key="2">
    <source>
        <dbReference type="Proteomes" id="UP001321582"/>
    </source>
</evidence>
<organism evidence="1 2">
    <name type="scientific">Haliovirga abyssi</name>
    <dbReference type="NCBI Taxonomy" id="2996794"/>
    <lineage>
        <taxon>Bacteria</taxon>
        <taxon>Fusobacteriati</taxon>
        <taxon>Fusobacteriota</taxon>
        <taxon>Fusobacteriia</taxon>
        <taxon>Fusobacteriales</taxon>
        <taxon>Haliovirgaceae</taxon>
        <taxon>Haliovirga</taxon>
    </lineage>
</organism>
<sequence length="492" mass="57584">MILKKIIILLLFIVILVSGCMKENFVQEQAQKSKFNIVKNENNYVEFHFENSDKVIKEKYILLKDDKIIREGESCNSTLVLNDLVSGEYTIIFEEVQSNGEIYRKSPYKFNVSGNTEELLVNDIRAIKNNNNIDLSLNLKNENNMEVYLKNANFKFFDVNGNEITNKFEDNTIFFPELIEKNSEKQVDFKYLTNTNLNEIYVEVTVNGYTENERKLICLANEKRLTRVITKNSIKINTNFNKSKYILGENGILNYSIDGLESGELIITYGDKKEKIEFNKGVEYVYNFLASEDISNIKIEIEGLNLEKTAELSVINPEEISLSYNLDKEKIYEYENFNFKLNIPDYLSEDDINIKFDNSIEIISQNKFSYEIRLNKIGENNINIYYKDILIKNIKLNAEKNQKIYLENLAIENGNFDFTIYTNESYLYRLKYLEINGKEYSCEKIELLSNNMGKIDVKIPFDIEIKNKEIKIIMLYEEIETKSDIKITKTIS</sequence>
<dbReference type="Proteomes" id="UP001321582">
    <property type="component" value="Chromosome"/>
</dbReference>
<keyword evidence="2" id="KW-1185">Reference proteome</keyword>
<dbReference type="PROSITE" id="PS51257">
    <property type="entry name" value="PROKAR_LIPOPROTEIN"/>
    <property type="match status" value="1"/>
</dbReference>
<proteinExistence type="predicted"/>
<evidence type="ECO:0008006" key="3">
    <source>
        <dbReference type="Google" id="ProtNLM"/>
    </source>
</evidence>
<reference evidence="1 2" key="1">
    <citation type="submission" date="2022-11" db="EMBL/GenBank/DDBJ databases">
        <title>Haliovirga abyssi gen. nov., sp. nov., a mesophilic fermentative bacterium isolated from the Iheya North hydrothermal field and the proposal of Haliovirgaceae fam. nov.</title>
        <authorList>
            <person name="Miyazaki U."/>
            <person name="Tame A."/>
            <person name="Miyazaki J."/>
            <person name="Takai K."/>
            <person name="Sawayama S."/>
            <person name="Kitajima M."/>
            <person name="Okamoto A."/>
            <person name="Nakagawa S."/>
        </authorList>
    </citation>
    <scope>NUCLEOTIDE SEQUENCE [LARGE SCALE GENOMIC DNA]</scope>
    <source>
        <strain evidence="1 2">IC12</strain>
    </source>
</reference>
<dbReference type="KEGG" id="haby:HLVA_07550"/>
<protein>
    <recommendedName>
        <fullName evidence="3">Lipoprotein</fullName>
    </recommendedName>
</protein>
<gene>
    <name evidence="1" type="ORF">HLVA_07550</name>
</gene>